<dbReference type="InterPro" id="IPR050475">
    <property type="entry name" value="Prenyltransferase_related"/>
</dbReference>
<dbReference type="Proteomes" id="UP000247810">
    <property type="component" value="Unassembled WGS sequence"/>
</dbReference>
<evidence type="ECO:0000313" key="7">
    <source>
        <dbReference type="EMBL" id="PYH93211.1"/>
    </source>
</evidence>
<gene>
    <name evidence="7" type="ORF">BO71DRAFT_455361</name>
</gene>
<feature type="transmembrane region" description="Helical" evidence="6">
    <location>
        <begin position="338"/>
        <end position="359"/>
    </location>
</feature>
<dbReference type="OrthoDB" id="434972at2759"/>
<dbReference type="CDD" id="cd13965">
    <property type="entry name" value="PT_UbiA_3"/>
    <property type="match status" value="1"/>
</dbReference>
<protein>
    <recommendedName>
        <fullName evidence="9">UbiA prenyltransferase</fullName>
    </recommendedName>
</protein>
<dbReference type="Gene3D" id="1.10.357.140">
    <property type="entry name" value="UbiA prenyltransferase"/>
    <property type="match status" value="1"/>
</dbReference>
<keyword evidence="8" id="KW-1185">Reference proteome</keyword>
<dbReference type="EMBL" id="KZ825897">
    <property type="protein sequence ID" value="PYH93211.1"/>
    <property type="molecule type" value="Genomic_DNA"/>
</dbReference>
<evidence type="ECO:0000256" key="3">
    <source>
        <dbReference type="ARBA" id="ARBA00022989"/>
    </source>
</evidence>
<evidence type="ECO:0000313" key="8">
    <source>
        <dbReference type="Proteomes" id="UP000247810"/>
    </source>
</evidence>
<feature type="transmembrane region" description="Helical" evidence="6">
    <location>
        <begin position="298"/>
        <end position="317"/>
    </location>
</feature>
<name>A0A319D7H0_9EURO</name>
<dbReference type="GO" id="GO:0016020">
    <property type="term" value="C:membrane"/>
    <property type="evidence" value="ECO:0007669"/>
    <property type="project" value="UniProtKB-SubCell"/>
</dbReference>
<sequence>MAVSDLRRLLDIGAAAISDIEGGASAVVTSESGGFFWGEGSELRPANNGSANPNQPDPAPQRQDINQPHLALTLMKLPVQTSISNTMATPSDISKAKIATPLPPSPPSTLHLLQNPFRTLHTIWLFTHNDLKTIIFSSLSFSIFIHIATSPTPDAHWTTHLRPIPAIVLWTWLNLLPATIDNQRQPDSIQEDALNKPWRPLPSARISPSQATSIMYASIILSLLLSIYIGGLGPCLILLVLEAWYNRFSGADENYLIRNGLNGLGFLGYLAGAAEVALRESGGVDLWKQFLCQEGGALWMGILGLVVATTVQMQDLYDQVGDSARGRRTLPLVIGDGGARWVTAGTMVAWGAGCPVFWGWRGEGIGGWVSLGLTVVVVGRMLVFREVKDDRRTFLGWNFWLIGGGYVAFTWRSRRIPGKQESSIIYRQKEQQM</sequence>
<dbReference type="PANTHER" id="PTHR42723:SF1">
    <property type="entry name" value="CHLOROPHYLL SYNTHASE, CHLOROPLASTIC"/>
    <property type="match status" value="1"/>
</dbReference>
<dbReference type="STRING" id="1448320.A0A319D7H0"/>
<evidence type="ECO:0000256" key="2">
    <source>
        <dbReference type="ARBA" id="ARBA00022692"/>
    </source>
</evidence>
<organism evidence="7 8">
    <name type="scientific">Aspergillus ellipticus CBS 707.79</name>
    <dbReference type="NCBI Taxonomy" id="1448320"/>
    <lineage>
        <taxon>Eukaryota</taxon>
        <taxon>Fungi</taxon>
        <taxon>Dikarya</taxon>
        <taxon>Ascomycota</taxon>
        <taxon>Pezizomycotina</taxon>
        <taxon>Eurotiomycetes</taxon>
        <taxon>Eurotiomycetidae</taxon>
        <taxon>Eurotiales</taxon>
        <taxon>Aspergillaceae</taxon>
        <taxon>Aspergillus</taxon>
        <taxon>Aspergillus subgen. Circumdati</taxon>
    </lineage>
</organism>
<dbReference type="Pfam" id="PF01040">
    <property type="entry name" value="UbiA"/>
    <property type="match status" value="1"/>
</dbReference>
<evidence type="ECO:0000256" key="6">
    <source>
        <dbReference type="SAM" id="Phobius"/>
    </source>
</evidence>
<dbReference type="PANTHER" id="PTHR42723">
    <property type="entry name" value="CHLOROPHYLL SYNTHASE"/>
    <property type="match status" value="1"/>
</dbReference>
<feature type="transmembrane region" description="Helical" evidence="6">
    <location>
        <begin position="261"/>
        <end position="278"/>
    </location>
</feature>
<dbReference type="GO" id="GO:0016765">
    <property type="term" value="F:transferase activity, transferring alkyl or aryl (other than methyl) groups"/>
    <property type="evidence" value="ECO:0007669"/>
    <property type="project" value="InterPro"/>
</dbReference>
<evidence type="ECO:0008006" key="9">
    <source>
        <dbReference type="Google" id="ProtNLM"/>
    </source>
</evidence>
<keyword evidence="3 6" id="KW-1133">Transmembrane helix</keyword>
<keyword evidence="4 6" id="KW-0472">Membrane</keyword>
<evidence type="ECO:0000256" key="4">
    <source>
        <dbReference type="ARBA" id="ARBA00023136"/>
    </source>
</evidence>
<dbReference type="VEuPathDB" id="FungiDB:BO71DRAFT_455361"/>
<dbReference type="InterPro" id="IPR044878">
    <property type="entry name" value="UbiA_sf"/>
</dbReference>
<evidence type="ECO:0000256" key="5">
    <source>
        <dbReference type="SAM" id="MobiDB-lite"/>
    </source>
</evidence>
<reference evidence="7 8" key="1">
    <citation type="submission" date="2018-02" db="EMBL/GenBank/DDBJ databases">
        <title>The genomes of Aspergillus section Nigri reveals drivers in fungal speciation.</title>
        <authorList>
            <consortium name="DOE Joint Genome Institute"/>
            <person name="Vesth T.C."/>
            <person name="Nybo J."/>
            <person name="Theobald S."/>
            <person name="Brandl J."/>
            <person name="Frisvad J.C."/>
            <person name="Nielsen K.F."/>
            <person name="Lyhne E.K."/>
            <person name="Kogle M.E."/>
            <person name="Kuo A."/>
            <person name="Riley R."/>
            <person name="Clum A."/>
            <person name="Nolan M."/>
            <person name="Lipzen A."/>
            <person name="Salamov A."/>
            <person name="Henrissat B."/>
            <person name="Wiebenga A."/>
            <person name="De vries R.P."/>
            <person name="Grigoriev I.V."/>
            <person name="Mortensen U.H."/>
            <person name="Andersen M.R."/>
            <person name="Baker S.E."/>
        </authorList>
    </citation>
    <scope>NUCLEOTIDE SEQUENCE [LARGE SCALE GENOMIC DNA]</scope>
    <source>
        <strain evidence="7 8">CBS 707.79</strain>
    </source>
</reference>
<feature type="transmembrane region" description="Helical" evidence="6">
    <location>
        <begin position="395"/>
        <end position="411"/>
    </location>
</feature>
<dbReference type="InterPro" id="IPR000537">
    <property type="entry name" value="UbiA_prenyltransferase"/>
</dbReference>
<feature type="transmembrane region" description="Helical" evidence="6">
    <location>
        <begin position="214"/>
        <end position="241"/>
    </location>
</feature>
<keyword evidence="2 6" id="KW-0812">Transmembrane</keyword>
<feature type="region of interest" description="Disordered" evidence="5">
    <location>
        <begin position="38"/>
        <end position="64"/>
    </location>
</feature>
<proteinExistence type="predicted"/>
<feature type="transmembrane region" description="Helical" evidence="6">
    <location>
        <begin position="365"/>
        <end position="383"/>
    </location>
</feature>
<comment type="subcellular location">
    <subcellularLocation>
        <location evidence="1">Membrane</location>
        <topology evidence="1">Multi-pass membrane protein</topology>
    </subcellularLocation>
</comment>
<accession>A0A319D7H0</accession>
<dbReference type="AlphaFoldDB" id="A0A319D7H0"/>
<evidence type="ECO:0000256" key="1">
    <source>
        <dbReference type="ARBA" id="ARBA00004141"/>
    </source>
</evidence>